<reference evidence="12 13" key="1">
    <citation type="submission" date="2019-02" db="EMBL/GenBank/DDBJ databases">
        <title>Deep-cultivation of Planctomycetes and their phenomic and genomic characterization uncovers novel biology.</title>
        <authorList>
            <person name="Wiegand S."/>
            <person name="Jogler M."/>
            <person name="Boedeker C."/>
            <person name="Pinto D."/>
            <person name="Vollmers J."/>
            <person name="Rivas-Marin E."/>
            <person name="Kohn T."/>
            <person name="Peeters S.H."/>
            <person name="Heuer A."/>
            <person name="Rast P."/>
            <person name="Oberbeckmann S."/>
            <person name="Bunk B."/>
            <person name="Jeske O."/>
            <person name="Meyerdierks A."/>
            <person name="Storesund J.E."/>
            <person name="Kallscheuer N."/>
            <person name="Luecker S."/>
            <person name="Lage O.M."/>
            <person name="Pohl T."/>
            <person name="Merkel B.J."/>
            <person name="Hornburger P."/>
            <person name="Mueller R.-W."/>
            <person name="Bruemmer F."/>
            <person name="Labrenz M."/>
            <person name="Spormann A.M."/>
            <person name="Op den Camp H."/>
            <person name="Overmann J."/>
            <person name="Amann R."/>
            <person name="Jetten M.S.M."/>
            <person name="Mascher T."/>
            <person name="Medema M.H."/>
            <person name="Devos D.P."/>
            <person name="Kaster A.-K."/>
            <person name="Ovreas L."/>
            <person name="Rohde M."/>
            <person name="Galperin M.Y."/>
            <person name="Jogler C."/>
        </authorList>
    </citation>
    <scope>NUCLEOTIDE SEQUENCE [LARGE SCALE GENOMIC DNA]</scope>
    <source>
        <strain evidence="12 13">V22</strain>
    </source>
</reference>
<dbReference type="GO" id="GO:0005886">
    <property type="term" value="C:plasma membrane"/>
    <property type="evidence" value="ECO:0007669"/>
    <property type="project" value="UniProtKB-SubCell"/>
</dbReference>
<evidence type="ECO:0000256" key="10">
    <source>
        <dbReference type="HAMAP-Rule" id="MF_02078"/>
    </source>
</evidence>
<comment type="similarity">
    <text evidence="9 10 11">Belongs to the MurJ/MviN family.</text>
</comment>
<dbReference type="Pfam" id="PF03023">
    <property type="entry name" value="MurJ"/>
    <property type="match status" value="1"/>
</dbReference>
<keyword evidence="5 10" id="KW-0573">Peptidoglycan synthesis</keyword>
<dbReference type="KEGG" id="chya:V22_37010"/>
<sequence>MSEDTSLPDSSSKSKPLRGLRLVSGVTLLSRILGLARDMAMAATFGNGVVLDAFTVAFRIPNLARRLFGEGALSAAFLPVLMQQRETVGEQAAWSLTTSVLLISTLLLGIVVAIGEAILIGMLWTASLPADTQFLVLITAIMLPYLILICLAAQVAAVLQAWERFLFPAALPVVLNVVWLAALWWLIPNYPEQTTAITALSVVIVFAGCLQLLSLLPGLLRLGYRPRIDRDDLPAIKKICATLLPVLVGLSVTQVNTMTDSFLAWGLAPAENIISDGQPVEETSTHAVASGAASALYFGQRLYQFPLGVFGVALGTVLFPRLARHAAQEDHAALANDLQYGLRITAVIAVPASLGLYLLAGPITDLFFRYGQFDAVDARQTTGTVAAYGLGVWAYCGLLIVNRGFYAVADAQSPLRVGLIAMALNLLLSIALVFPLGEVGLAIATAITACVQFFILLLISRQRFSELKLAPLFNFFIKVLIATTFMGAVTFATLWLMPTGEGIAMRLTRVFAPLVAAVVIYAGTCEVLRITEGLDLLFGRRTRD</sequence>
<feature type="transmembrane region" description="Helical" evidence="10">
    <location>
        <begin position="100"/>
        <end position="126"/>
    </location>
</feature>
<keyword evidence="7 10" id="KW-0472">Membrane</keyword>
<dbReference type="Proteomes" id="UP000319976">
    <property type="component" value="Chromosome"/>
</dbReference>
<dbReference type="PRINTS" id="PR01806">
    <property type="entry name" value="VIRFACTRMVIN"/>
</dbReference>
<keyword evidence="13" id="KW-1185">Reference proteome</keyword>
<keyword evidence="10 11" id="KW-0813">Transport</keyword>
<dbReference type="OrthoDB" id="9804143at2"/>
<feature type="transmembrane region" description="Helical" evidence="10">
    <location>
        <begin position="472"/>
        <end position="498"/>
    </location>
</feature>
<accession>A0A517TDI0</accession>
<comment type="pathway">
    <text evidence="10">Cell wall biogenesis; peptidoglycan biosynthesis.</text>
</comment>
<keyword evidence="4 10" id="KW-0133">Cell shape</keyword>
<proteinExistence type="inferred from homology"/>
<dbReference type="RefSeq" id="WP_145265514.1">
    <property type="nucleotide sequence ID" value="NZ_CP036316.1"/>
</dbReference>
<dbReference type="PIRSF" id="PIRSF002869">
    <property type="entry name" value="MviN"/>
    <property type="match status" value="1"/>
</dbReference>
<feature type="transmembrane region" description="Helical" evidence="10">
    <location>
        <begin position="132"/>
        <end position="153"/>
    </location>
</feature>
<gene>
    <name evidence="12" type="primary">murJ_1</name>
    <name evidence="10" type="synonym">murJ</name>
    <name evidence="12" type="ORF">V22_37010</name>
</gene>
<evidence type="ECO:0000256" key="4">
    <source>
        <dbReference type="ARBA" id="ARBA00022960"/>
    </source>
</evidence>
<feature type="transmembrane region" description="Helical" evidence="10">
    <location>
        <begin position="165"/>
        <end position="187"/>
    </location>
</feature>
<dbReference type="HAMAP" id="MF_02078">
    <property type="entry name" value="MurJ_MviN"/>
    <property type="match status" value="1"/>
</dbReference>
<dbReference type="EMBL" id="CP036316">
    <property type="protein sequence ID" value="QDT66434.1"/>
    <property type="molecule type" value="Genomic_DNA"/>
</dbReference>
<dbReference type="GO" id="GO:0008360">
    <property type="term" value="P:regulation of cell shape"/>
    <property type="evidence" value="ECO:0007669"/>
    <property type="project" value="UniProtKB-UniRule"/>
</dbReference>
<feature type="transmembrane region" description="Helical" evidence="10">
    <location>
        <begin position="413"/>
        <end position="434"/>
    </location>
</feature>
<keyword evidence="10 11" id="KW-0961">Cell wall biogenesis/degradation</keyword>
<dbReference type="GO" id="GO:0071555">
    <property type="term" value="P:cell wall organization"/>
    <property type="evidence" value="ECO:0007669"/>
    <property type="project" value="UniProtKB-UniRule"/>
</dbReference>
<evidence type="ECO:0000256" key="2">
    <source>
        <dbReference type="ARBA" id="ARBA00022475"/>
    </source>
</evidence>
<name>A0A517TDI0_9PLAN</name>
<dbReference type="InterPro" id="IPR004268">
    <property type="entry name" value="MurJ"/>
</dbReference>
<feature type="transmembrane region" description="Helical" evidence="10">
    <location>
        <begin position="302"/>
        <end position="319"/>
    </location>
</feature>
<evidence type="ECO:0000256" key="3">
    <source>
        <dbReference type="ARBA" id="ARBA00022692"/>
    </source>
</evidence>
<keyword evidence="2 10" id="KW-1003">Cell membrane</keyword>
<comment type="function">
    <text evidence="8 10 11">Involved in peptidoglycan biosynthesis. Transports lipid-linked peptidoglycan precursors from the inner to the outer leaflet of the cytoplasmic membrane.</text>
</comment>
<evidence type="ECO:0000256" key="11">
    <source>
        <dbReference type="PIRNR" id="PIRNR002869"/>
    </source>
</evidence>
<protein>
    <recommendedName>
        <fullName evidence="10">Probable lipid II flippase MurJ</fullName>
    </recommendedName>
</protein>
<evidence type="ECO:0000256" key="8">
    <source>
        <dbReference type="ARBA" id="ARBA00060041"/>
    </source>
</evidence>
<comment type="subcellular location">
    <subcellularLocation>
        <location evidence="1 10">Cell membrane</location>
        <topology evidence="1 10">Multi-pass membrane protein</topology>
    </subcellularLocation>
</comment>
<keyword evidence="3 10" id="KW-0812">Transmembrane</keyword>
<organism evidence="12 13">
    <name type="scientific">Calycomorphotria hydatis</name>
    <dbReference type="NCBI Taxonomy" id="2528027"/>
    <lineage>
        <taxon>Bacteria</taxon>
        <taxon>Pseudomonadati</taxon>
        <taxon>Planctomycetota</taxon>
        <taxon>Planctomycetia</taxon>
        <taxon>Planctomycetales</taxon>
        <taxon>Planctomycetaceae</taxon>
        <taxon>Calycomorphotria</taxon>
    </lineage>
</organism>
<evidence type="ECO:0000256" key="9">
    <source>
        <dbReference type="ARBA" id="ARBA00061532"/>
    </source>
</evidence>
<evidence type="ECO:0000313" key="13">
    <source>
        <dbReference type="Proteomes" id="UP000319976"/>
    </source>
</evidence>
<dbReference type="PANTHER" id="PTHR47019:SF1">
    <property type="entry name" value="LIPID II FLIPPASE MURJ"/>
    <property type="match status" value="1"/>
</dbReference>
<dbReference type="CDD" id="cd13123">
    <property type="entry name" value="MATE_MurJ_like"/>
    <property type="match status" value="1"/>
</dbReference>
<dbReference type="InterPro" id="IPR051050">
    <property type="entry name" value="Lipid_II_flippase_MurJ/MviN"/>
</dbReference>
<feature type="transmembrane region" description="Helical" evidence="10">
    <location>
        <begin position="39"/>
        <end position="58"/>
    </location>
</feature>
<dbReference type="GO" id="GO:0009252">
    <property type="term" value="P:peptidoglycan biosynthetic process"/>
    <property type="evidence" value="ECO:0007669"/>
    <property type="project" value="UniProtKB-UniRule"/>
</dbReference>
<feature type="transmembrane region" description="Helical" evidence="10">
    <location>
        <begin position="199"/>
        <end position="223"/>
    </location>
</feature>
<feature type="transmembrane region" description="Helical" evidence="10">
    <location>
        <begin position="340"/>
        <end position="360"/>
    </location>
</feature>
<evidence type="ECO:0000256" key="1">
    <source>
        <dbReference type="ARBA" id="ARBA00004651"/>
    </source>
</evidence>
<feature type="transmembrane region" description="Helical" evidence="10">
    <location>
        <begin position="510"/>
        <end position="531"/>
    </location>
</feature>
<feature type="transmembrane region" description="Helical" evidence="10">
    <location>
        <begin position="235"/>
        <end position="255"/>
    </location>
</feature>
<dbReference type="GO" id="GO:0034204">
    <property type="term" value="P:lipid translocation"/>
    <property type="evidence" value="ECO:0007669"/>
    <property type="project" value="TreeGrafter"/>
</dbReference>
<evidence type="ECO:0000313" key="12">
    <source>
        <dbReference type="EMBL" id="QDT66434.1"/>
    </source>
</evidence>
<dbReference type="PANTHER" id="PTHR47019">
    <property type="entry name" value="LIPID II FLIPPASE MURJ"/>
    <property type="match status" value="1"/>
</dbReference>
<dbReference type="UniPathway" id="UPA00219"/>
<evidence type="ECO:0000256" key="6">
    <source>
        <dbReference type="ARBA" id="ARBA00022989"/>
    </source>
</evidence>
<evidence type="ECO:0000256" key="7">
    <source>
        <dbReference type="ARBA" id="ARBA00023136"/>
    </source>
</evidence>
<feature type="transmembrane region" description="Helical" evidence="10">
    <location>
        <begin position="440"/>
        <end position="460"/>
    </location>
</feature>
<dbReference type="GO" id="GO:0015648">
    <property type="term" value="F:lipid-linked peptidoglycan transporter activity"/>
    <property type="evidence" value="ECO:0007669"/>
    <property type="project" value="UniProtKB-UniRule"/>
</dbReference>
<keyword evidence="6 10" id="KW-1133">Transmembrane helix</keyword>
<evidence type="ECO:0000256" key="5">
    <source>
        <dbReference type="ARBA" id="ARBA00022984"/>
    </source>
</evidence>
<dbReference type="AlphaFoldDB" id="A0A517TDI0"/>
<feature type="transmembrane region" description="Helical" evidence="10">
    <location>
        <begin position="380"/>
        <end position="401"/>
    </location>
</feature>
<dbReference type="NCBIfam" id="TIGR01695">
    <property type="entry name" value="murJ_mviN"/>
    <property type="match status" value="1"/>
</dbReference>